<accession>W0MYW6</accession>
<organism evidence="1 2">
    <name type="scientific">Pseudomonas syringae CC1557</name>
    <dbReference type="NCBI Taxonomy" id="1357279"/>
    <lineage>
        <taxon>Bacteria</taxon>
        <taxon>Pseudomonadati</taxon>
        <taxon>Pseudomonadota</taxon>
        <taxon>Gammaproteobacteria</taxon>
        <taxon>Pseudomonadales</taxon>
        <taxon>Pseudomonadaceae</taxon>
        <taxon>Pseudomonas</taxon>
        <taxon>Pseudomonas syringae</taxon>
    </lineage>
</organism>
<dbReference type="HOGENOM" id="CLU_2975978_0_0_6"/>
<name>W0MYW6_PSESX</name>
<proteinExistence type="predicted"/>
<dbReference type="STRING" id="1357279.N018_14195"/>
<sequence>MRKRESERFGVKGFITDVDEKKALGCSARAQDLHFSSAEWTLSVKIKRQWPLGFLVHG</sequence>
<protein>
    <submittedName>
        <fullName evidence="1">Uncharacterized protein</fullName>
    </submittedName>
</protein>
<dbReference type="KEGG" id="psyr:N018_14195"/>
<dbReference type="AlphaFoldDB" id="W0MYW6"/>
<evidence type="ECO:0000313" key="1">
    <source>
        <dbReference type="EMBL" id="AHG43632.1"/>
    </source>
</evidence>
<evidence type="ECO:0000313" key="2">
    <source>
        <dbReference type="Proteomes" id="UP000019089"/>
    </source>
</evidence>
<dbReference type="Proteomes" id="UP000019089">
    <property type="component" value="Chromosome"/>
</dbReference>
<dbReference type="EMBL" id="CP007014">
    <property type="protein sequence ID" value="AHG43632.1"/>
    <property type="molecule type" value="Genomic_DNA"/>
</dbReference>
<reference evidence="1 2" key="1">
    <citation type="submission" date="2013-12" db="EMBL/GenBank/DDBJ databases">
        <title>Interactions Between Genome Architecture and Virulence Genes in Pseudomonas syringae, strain CC1557 as a model.</title>
        <authorList>
            <person name="Baltrus D."/>
            <person name="Hockett K."/>
            <person name="Karlsrud E."/>
            <person name="Dougherty K."/>
            <person name="Nishimura M."/>
        </authorList>
    </citation>
    <scope>NUCLEOTIDE SEQUENCE [LARGE SCALE GENOMIC DNA]</scope>
    <source>
        <strain evidence="1 2">CC1557</strain>
    </source>
</reference>
<gene>
    <name evidence="1" type="ORF">N018_14195</name>
</gene>